<dbReference type="InterPro" id="IPR029033">
    <property type="entry name" value="His_PPase_superfam"/>
</dbReference>
<dbReference type="CDD" id="cd07067">
    <property type="entry name" value="HP_PGM_like"/>
    <property type="match status" value="1"/>
</dbReference>
<dbReference type="STRING" id="1945520.A1019T_01275"/>
<sequence>MKVILMRHGEAEYQTQQDSKRTLTKLGQQQAAETAQYIVDNYDPDVFVVSPYVRAQQTLQALTALKPDVPVKVHSDITPDDNAMPALHSLMDVEGECVVVVCHMPIVAKMAALLTADTPEPYQLAEARVFDADFIAADMGSEVERYVPKQYS</sequence>
<name>A0A1R4EFN8_9GAMM</name>
<dbReference type="SMART" id="SM00855">
    <property type="entry name" value="PGAM"/>
    <property type="match status" value="1"/>
</dbReference>
<keyword evidence="1 2" id="KW-0378">Hydrolase</keyword>
<dbReference type="GO" id="GO:0101006">
    <property type="term" value="F:protein histidine phosphatase activity"/>
    <property type="evidence" value="ECO:0007669"/>
    <property type="project" value="InterPro"/>
</dbReference>
<protein>
    <submittedName>
        <fullName evidence="2">Phosphohistidine phosphatase SixA</fullName>
        <ecNumber evidence="2">3.1.3.-</ecNumber>
    </submittedName>
</protein>
<reference evidence="3" key="1">
    <citation type="submission" date="2017-02" db="EMBL/GenBank/DDBJ databases">
        <authorList>
            <person name="Mornico D."/>
        </authorList>
    </citation>
    <scope>NUCLEOTIDE SEQUENCE [LARGE SCALE GENOMIC DNA]</scope>
</reference>
<evidence type="ECO:0000256" key="1">
    <source>
        <dbReference type="ARBA" id="ARBA00022801"/>
    </source>
</evidence>
<dbReference type="InterPro" id="IPR013078">
    <property type="entry name" value="His_Pase_superF_clade-1"/>
</dbReference>
<dbReference type="Proteomes" id="UP000188169">
    <property type="component" value="Unassembled WGS sequence"/>
</dbReference>
<keyword evidence="3" id="KW-1185">Reference proteome</keyword>
<evidence type="ECO:0000313" key="3">
    <source>
        <dbReference type="Proteomes" id="UP000188169"/>
    </source>
</evidence>
<dbReference type="NCBIfam" id="TIGR00249">
    <property type="entry name" value="sixA"/>
    <property type="match status" value="1"/>
</dbReference>
<dbReference type="SUPFAM" id="SSF53254">
    <property type="entry name" value="Phosphoglycerate mutase-like"/>
    <property type="match status" value="1"/>
</dbReference>
<dbReference type="OrthoDB" id="92610at2"/>
<dbReference type="PANTHER" id="PTHR20935">
    <property type="entry name" value="PHOSPHOGLYCERATE MUTASE-RELATED"/>
    <property type="match status" value="1"/>
</dbReference>
<gene>
    <name evidence="2" type="primary">sixA</name>
    <name evidence="2" type="ORF">A1019T_01275</name>
</gene>
<dbReference type="EC" id="3.1.3.-" evidence="2"/>
<dbReference type="AlphaFoldDB" id="A0A1R4EFN8"/>
<dbReference type="InterPro" id="IPR004449">
    <property type="entry name" value="SixA"/>
</dbReference>
<dbReference type="InterPro" id="IPR051021">
    <property type="entry name" value="Mito_Ser/Thr_phosphatase"/>
</dbReference>
<evidence type="ECO:0000313" key="2">
    <source>
        <dbReference type="EMBL" id="SJM37303.1"/>
    </source>
</evidence>
<dbReference type="GO" id="GO:0005737">
    <property type="term" value="C:cytoplasm"/>
    <property type="evidence" value="ECO:0007669"/>
    <property type="project" value="InterPro"/>
</dbReference>
<dbReference type="Gene3D" id="3.40.50.1240">
    <property type="entry name" value="Phosphoglycerate mutase-like"/>
    <property type="match status" value="1"/>
</dbReference>
<dbReference type="Pfam" id="PF00300">
    <property type="entry name" value="His_Phos_1"/>
    <property type="match status" value="1"/>
</dbReference>
<dbReference type="EMBL" id="FUGD01000080">
    <property type="protein sequence ID" value="SJM37303.1"/>
    <property type="molecule type" value="Genomic_DNA"/>
</dbReference>
<proteinExistence type="predicted"/>
<organism evidence="2 3">
    <name type="scientific">Psychrobacter pasteurii</name>
    <dbReference type="NCBI Taxonomy" id="1945520"/>
    <lineage>
        <taxon>Bacteria</taxon>
        <taxon>Pseudomonadati</taxon>
        <taxon>Pseudomonadota</taxon>
        <taxon>Gammaproteobacteria</taxon>
        <taxon>Moraxellales</taxon>
        <taxon>Moraxellaceae</taxon>
        <taxon>Psychrobacter</taxon>
    </lineage>
</organism>
<accession>A0A1R4EFN8</accession>
<dbReference type="RefSeq" id="WP_077448728.1">
    <property type="nucleotide sequence ID" value="NZ_FUGD01000080.1"/>
</dbReference>